<evidence type="ECO:0000313" key="1">
    <source>
        <dbReference type="EMBL" id="MYC96848.1"/>
    </source>
</evidence>
<gene>
    <name evidence="1" type="ORF">F4X14_17920</name>
</gene>
<dbReference type="Gene3D" id="3.40.190.10">
    <property type="entry name" value="Periplasmic binding protein-like II"/>
    <property type="match status" value="1"/>
</dbReference>
<reference evidence="1" key="1">
    <citation type="submission" date="2019-09" db="EMBL/GenBank/DDBJ databases">
        <title>Characterisation of the sponge microbiome using genome-centric metagenomics.</title>
        <authorList>
            <person name="Engelberts J.P."/>
            <person name="Robbins S.J."/>
            <person name="De Goeij J.M."/>
            <person name="Aranda M."/>
            <person name="Bell S.C."/>
            <person name="Webster N.S."/>
        </authorList>
    </citation>
    <scope>NUCLEOTIDE SEQUENCE</scope>
    <source>
        <strain evidence="1">SB0661_bin_32</strain>
    </source>
</reference>
<dbReference type="PROSITE" id="PS51318">
    <property type="entry name" value="TAT"/>
    <property type="match status" value="1"/>
</dbReference>
<name>A0A6B1DAT3_9CHLR</name>
<organism evidence="1">
    <name type="scientific">Caldilineaceae bacterium SB0661_bin_32</name>
    <dbReference type="NCBI Taxonomy" id="2605255"/>
    <lineage>
        <taxon>Bacteria</taxon>
        <taxon>Bacillati</taxon>
        <taxon>Chloroflexota</taxon>
        <taxon>Caldilineae</taxon>
        <taxon>Caldilineales</taxon>
        <taxon>Caldilineaceae</taxon>
    </lineage>
</organism>
<dbReference type="Pfam" id="PF01547">
    <property type="entry name" value="SBP_bac_1"/>
    <property type="match status" value="1"/>
</dbReference>
<dbReference type="InterPro" id="IPR006311">
    <property type="entry name" value="TAT_signal"/>
</dbReference>
<sequence>MRPFSNDLQFHSIYIAKEMIGKMTRVTSEEKTVVRAGVSRRSFLRSTAAVAGLALAASACVPAGPEGAGDMAAPSEEPVNIQIWWRLRPTIEGAIQVFEETHPHITVSLGDLGEAVYGTPKYVTAVAAGKGPDVSYQNRHTFRQFASRNLYRPIEDLLERDNLDKGNFMAGPIADLTWQGTLYGLPHTAGTRYFFWNRTHFEEAGLDPDVGPETWDDIMEMAPQLNKMEGDRIVRYGFLPHFPPGLSDQLLIYAMENGGFSQSEDGRTNLINTAPWVEALEWCVNMIDEFGGGHAAASSFMEGFAGQPVDPFAQGQVSMCSYGNWMIGRYAKFPDLDYDGTGLMPVSAANEGAQVNWSCGWTFVIDPNTELVEQGWEFMKWVISEDYVRAAGTVGLELEKEEWARQQLPGEPIFAPTPPVYQPAMQFMLDEYYSVLPERQKLMMERYLDSETFSVGCGQIAGLAAAELWIGFKNAWESALTKKQTPQEALDASHADVQKALDAAWENLESA</sequence>
<comment type="caution">
    <text evidence="1">The sequence shown here is derived from an EMBL/GenBank/DDBJ whole genome shotgun (WGS) entry which is preliminary data.</text>
</comment>
<protein>
    <submittedName>
        <fullName evidence="1">Extracellular solute-binding protein</fullName>
    </submittedName>
</protein>
<dbReference type="AlphaFoldDB" id="A0A6B1DAT3"/>
<dbReference type="PANTHER" id="PTHR43649:SF12">
    <property type="entry name" value="DIACETYLCHITOBIOSE BINDING PROTEIN DASA"/>
    <property type="match status" value="1"/>
</dbReference>
<dbReference type="InterPro" id="IPR006059">
    <property type="entry name" value="SBP"/>
</dbReference>
<accession>A0A6B1DAT3</accession>
<dbReference type="PANTHER" id="PTHR43649">
    <property type="entry name" value="ARABINOSE-BINDING PROTEIN-RELATED"/>
    <property type="match status" value="1"/>
</dbReference>
<dbReference type="EMBL" id="VXMH01000098">
    <property type="protein sequence ID" value="MYC96848.1"/>
    <property type="molecule type" value="Genomic_DNA"/>
</dbReference>
<proteinExistence type="predicted"/>
<dbReference type="SUPFAM" id="SSF53850">
    <property type="entry name" value="Periplasmic binding protein-like II"/>
    <property type="match status" value="1"/>
</dbReference>
<dbReference type="InterPro" id="IPR050490">
    <property type="entry name" value="Bact_solute-bd_prot1"/>
</dbReference>